<gene>
    <name evidence="1" type="ORF">NDU88_006444</name>
</gene>
<dbReference type="EMBL" id="JANPWB010000008">
    <property type="protein sequence ID" value="KAJ1166034.1"/>
    <property type="molecule type" value="Genomic_DNA"/>
</dbReference>
<comment type="caution">
    <text evidence="1">The sequence shown here is derived from an EMBL/GenBank/DDBJ whole genome shotgun (WGS) entry which is preliminary data.</text>
</comment>
<dbReference type="AlphaFoldDB" id="A0AAV7SPM7"/>
<evidence type="ECO:0000313" key="2">
    <source>
        <dbReference type="Proteomes" id="UP001066276"/>
    </source>
</evidence>
<protein>
    <submittedName>
        <fullName evidence="1">Uncharacterized protein</fullName>
    </submittedName>
</protein>
<proteinExistence type="predicted"/>
<sequence length="86" mass="9653">MNGRSVSAAVPLFQLKHCSRSKSARPSRVVDKASEREQERRIEATGWTGERRWCRSATTPAFNPLNQCLGVPSTIKEAASIYSQFR</sequence>
<name>A0AAV7SPM7_PLEWA</name>
<organism evidence="1 2">
    <name type="scientific">Pleurodeles waltl</name>
    <name type="common">Iberian ribbed newt</name>
    <dbReference type="NCBI Taxonomy" id="8319"/>
    <lineage>
        <taxon>Eukaryota</taxon>
        <taxon>Metazoa</taxon>
        <taxon>Chordata</taxon>
        <taxon>Craniata</taxon>
        <taxon>Vertebrata</taxon>
        <taxon>Euteleostomi</taxon>
        <taxon>Amphibia</taxon>
        <taxon>Batrachia</taxon>
        <taxon>Caudata</taxon>
        <taxon>Salamandroidea</taxon>
        <taxon>Salamandridae</taxon>
        <taxon>Pleurodelinae</taxon>
        <taxon>Pleurodeles</taxon>
    </lineage>
</organism>
<accession>A0AAV7SPM7</accession>
<dbReference type="Proteomes" id="UP001066276">
    <property type="component" value="Chromosome 4_2"/>
</dbReference>
<reference evidence="1" key="1">
    <citation type="journal article" date="2022" name="bioRxiv">
        <title>Sequencing and chromosome-scale assembly of the giantPleurodeles waltlgenome.</title>
        <authorList>
            <person name="Brown T."/>
            <person name="Elewa A."/>
            <person name="Iarovenko S."/>
            <person name="Subramanian E."/>
            <person name="Araus A.J."/>
            <person name="Petzold A."/>
            <person name="Susuki M."/>
            <person name="Suzuki K.-i.T."/>
            <person name="Hayashi T."/>
            <person name="Toyoda A."/>
            <person name="Oliveira C."/>
            <person name="Osipova E."/>
            <person name="Leigh N.D."/>
            <person name="Simon A."/>
            <person name="Yun M.H."/>
        </authorList>
    </citation>
    <scope>NUCLEOTIDE SEQUENCE</scope>
    <source>
        <strain evidence="1">20211129_DDA</strain>
        <tissue evidence="1">Liver</tissue>
    </source>
</reference>
<keyword evidence="2" id="KW-1185">Reference proteome</keyword>
<evidence type="ECO:0000313" key="1">
    <source>
        <dbReference type="EMBL" id="KAJ1166034.1"/>
    </source>
</evidence>